<accession>A0A8W8JM32</accession>
<feature type="domain" description="Fibrinogen C-terminal" evidence="1">
    <location>
        <begin position="1"/>
        <end position="63"/>
    </location>
</feature>
<proteinExistence type="predicted"/>
<dbReference type="AlphaFoldDB" id="A0A8W8JM32"/>
<dbReference type="InterPro" id="IPR050373">
    <property type="entry name" value="Fibrinogen_C-term_domain"/>
</dbReference>
<dbReference type="EnsemblMetazoa" id="G20169.1">
    <property type="protein sequence ID" value="G20169.1:cds"/>
    <property type="gene ID" value="G20169"/>
</dbReference>
<keyword evidence="3" id="KW-1185">Reference proteome</keyword>
<evidence type="ECO:0000313" key="3">
    <source>
        <dbReference type="Proteomes" id="UP000005408"/>
    </source>
</evidence>
<dbReference type="InterPro" id="IPR014716">
    <property type="entry name" value="Fibrinogen_a/b/g_C_1"/>
</dbReference>
<dbReference type="InterPro" id="IPR002181">
    <property type="entry name" value="Fibrinogen_a/b/g_C_dom"/>
</dbReference>
<reference evidence="2" key="1">
    <citation type="submission" date="2022-08" db="UniProtKB">
        <authorList>
            <consortium name="EnsemblMetazoa"/>
        </authorList>
    </citation>
    <scope>IDENTIFICATION</scope>
    <source>
        <strain evidence="2">05x7-T-G4-1.051#20</strain>
    </source>
</reference>
<name>A0A8W8JM32_MAGGI</name>
<dbReference type="PROSITE" id="PS51406">
    <property type="entry name" value="FIBRINOGEN_C_2"/>
    <property type="match status" value="1"/>
</dbReference>
<sequence>MERFNGEKAYAVYSYFSVGDEASKYQLQVTGYSGNAGDSLNYHNNMTFFTPDQDKWNRRVICAGSSIYIYRDGGSTDVIAPTLMDSTPTLR</sequence>
<organism evidence="2 3">
    <name type="scientific">Magallana gigas</name>
    <name type="common">Pacific oyster</name>
    <name type="synonym">Crassostrea gigas</name>
    <dbReference type="NCBI Taxonomy" id="29159"/>
    <lineage>
        <taxon>Eukaryota</taxon>
        <taxon>Metazoa</taxon>
        <taxon>Spiralia</taxon>
        <taxon>Lophotrochozoa</taxon>
        <taxon>Mollusca</taxon>
        <taxon>Bivalvia</taxon>
        <taxon>Autobranchia</taxon>
        <taxon>Pteriomorphia</taxon>
        <taxon>Ostreida</taxon>
        <taxon>Ostreoidea</taxon>
        <taxon>Ostreidae</taxon>
        <taxon>Magallana</taxon>
    </lineage>
</organism>
<dbReference type="Pfam" id="PF00147">
    <property type="entry name" value="Fibrinogen_C"/>
    <property type="match status" value="1"/>
</dbReference>
<evidence type="ECO:0000313" key="2">
    <source>
        <dbReference type="EnsemblMetazoa" id="G20169.1:cds"/>
    </source>
</evidence>
<dbReference type="PANTHER" id="PTHR19143">
    <property type="entry name" value="FIBRINOGEN/TENASCIN/ANGIOPOEITIN"/>
    <property type="match status" value="1"/>
</dbReference>
<dbReference type="Proteomes" id="UP000005408">
    <property type="component" value="Unassembled WGS sequence"/>
</dbReference>
<evidence type="ECO:0000259" key="1">
    <source>
        <dbReference type="PROSITE" id="PS51406"/>
    </source>
</evidence>
<protein>
    <recommendedName>
        <fullName evidence="1">Fibrinogen C-terminal domain-containing protein</fullName>
    </recommendedName>
</protein>
<dbReference type="InterPro" id="IPR036056">
    <property type="entry name" value="Fibrinogen-like_C"/>
</dbReference>
<dbReference type="Gene3D" id="3.90.215.10">
    <property type="entry name" value="Gamma Fibrinogen, chain A, domain 1"/>
    <property type="match status" value="1"/>
</dbReference>
<dbReference type="SUPFAM" id="SSF56496">
    <property type="entry name" value="Fibrinogen C-terminal domain-like"/>
    <property type="match status" value="1"/>
</dbReference>
<dbReference type="GO" id="GO:0005615">
    <property type="term" value="C:extracellular space"/>
    <property type="evidence" value="ECO:0007669"/>
    <property type="project" value="TreeGrafter"/>
</dbReference>